<keyword evidence="1" id="KW-0268">Exocytosis</keyword>
<keyword evidence="3" id="KW-1185">Reference proteome</keyword>
<organism evidence="3 4">
    <name type="scientific">Diaphorina citri</name>
    <name type="common">Asian citrus psyllid</name>
    <dbReference type="NCBI Taxonomy" id="121845"/>
    <lineage>
        <taxon>Eukaryota</taxon>
        <taxon>Metazoa</taxon>
        <taxon>Ecdysozoa</taxon>
        <taxon>Arthropoda</taxon>
        <taxon>Hexapoda</taxon>
        <taxon>Insecta</taxon>
        <taxon>Pterygota</taxon>
        <taxon>Neoptera</taxon>
        <taxon>Paraneoptera</taxon>
        <taxon>Hemiptera</taxon>
        <taxon>Sternorrhyncha</taxon>
        <taxon>Psylloidea</taxon>
        <taxon>Psyllidae</taxon>
        <taxon>Diaphorininae</taxon>
        <taxon>Diaphorina</taxon>
    </lineage>
</organism>
<proteinExistence type="predicted"/>
<dbReference type="GO" id="GO:0006887">
    <property type="term" value="P:exocytosis"/>
    <property type="evidence" value="ECO:0007669"/>
    <property type="project" value="UniProtKB-KW"/>
</dbReference>
<dbReference type="AlphaFoldDB" id="A0A3Q0IPA8"/>
<evidence type="ECO:0000313" key="4">
    <source>
        <dbReference type="RefSeq" id="XP_026676483.1"/>
    </source>
</evidence>
<dbReference type="Proteomes" id="UP000079169">
    <property type="component" value="Unplaced"/>
</dbReference>
<dbReference type="RefSeq" id="XP_026676483.1">
    <property type="nucleotide sequence ID" value="XM_026820682.1"/>
</dbReference>
<accession>A0A3Q0IPA8</accession>
<feature type="region of interest" description="Disordered" evidence="2">
    <location>
        <begin position="27"/>
        <end position="93"/>
    </location>
</feature>
<dbReference type="GeneID" id="103505354"/>
<dbReference type="KEGG" id="dci:103505354"/>
<name>A0A3Q0IPA8_DIACI</name>
<evidence type="ECO:0000256" key="1">
    <source>
        <dbReference type="ARBA" id="ARBA00022483"/>
    </source>
</evidence>
<evidence type="ECO:0000313" key="3">
    <source>
        <dbReference type="Proteomes" id="UP000079169"/>
    </source>
</evidence>
<feature type="compositionally biased region" description="Low complexity" evidence="2">
    <location>
        <begin position="36"/>
        <end position="57"/>
    </location>
</feature>
<dbReference type="PANTHER" id="PTHR45999:SF4">
    <property type="entry name" value="UNC-13-4A, ISOFORM B"/>
    <property type="match status" value="1"/>
</dbReference>
<reference evidence="4" key="1">
    <citation type="submission" date="2025-08" db="UniProtKB">
        <authorList>
            <consortium name="RefSeq"/>
        </authorList>
    </citation>
    <scope>IDENTIFICATION</scope>
</reference>
<dbReference type="PaxDb" id="121845-A0A3Q0IPA8"/>
<evidence type="ECO:0000256" key="2">
    <source>
        <dbReference type="SAM" id="MobiDB-lite"/>
    </source>
</evidence>
<gene>
    <name evidence="4" type="primary">LOC103505354</name>
</gene>
<dbReference type="STRING" id="121845.A0A3Q0IPA8"/>
<sequence>MSFFNSLLQNVSNSVANLNLSPKRFSLSKESGQEGPGIPIIEEPPGAAVSGQQRGSTGSVGGGSGLGFPKPLPSPSGAGSSIAPPGGAASGQMLCTSPRRAKTLDGPKRVGSFRQMSTQQRQPLMFCRRRLSWPEIDPHATSGVQETDGSFFESYSALSWKLENRRLMAIHEVAEDETPPSEVSVGIKLPPPFRIQPKEMEALYIEVLYTITNKVGASSGQFSHYQDELYSYAQKAFDVPNDQHRKYLSIADEEKVRAI</sequence>
<feature type="compositionally biased region" description="Low complexity" evidence="2">
    <location>
        <begin position="75"/>
        <end position="91"/>
    </location>
</feature>
<dbReference type="InterPro" id="IPR052095">
    <property type="entry name" value="UNC-13_domain"/>
</dbReference>
<dbReference type="PANTHER" id="PTHR45999">
    <property type="entry name" value="UNC-13-4A, ISOFORM B"/>
    <property type="match status" value="1"/>
</dbReference>
<dbReference type="GO" id="GO:0099503">
    <property type="term" value="C:secretory vesicle"/>
    <property type="evidence" value="ECO:0007669"/>
    <property type="project" value="TreeGrafter"/>
</dbReference>
<protein>
    <submittedName>
        <fullName evidence="4">Uncharacterized protein LOC103505354</fullName>
    </submittedName>
</protein>